<dbReference type="AlphaFoldDB" id="A0A2J6TDM9"/>
<dbReference type="EMBL" id="KZ613786">
    <property type="protein sequence ID" value="PMD61113.1"/>
    <property type="molecule type" value="Genomic_DNA"/>
</dbReference>
<dbReference type="InParanoid" id="A0A2J6TDM9"/>
<organism evidence="2 3">
    <name type="scientific">Hyaloscypha bicolor E</name>
    <dbReference type="NCBI Taxonomy" id="1095630"/>
    <lineage>
        <taxon>Eukaryota</taxon>
        <taxon>Fungi</taxon>
        <taxon>Dikarya</taxon>
        <taxon>Ascomycota</taxon>
        <taxon>Pezizomycotina</taxon>
        <taxon>Leotiomycetes</taxon>
        <taxon>Helotiales</taxon>
        <taxon>Hyaloscyphaceae</taxon>
        <taxon>Hyaloscypha</taxon>
        <taxon>Hyaloscypha bicolor</taxon>
    </lineage>
</organism>
<accession>A0A2J6TDM9</accession>
<gene>
    <name evidence="2" type="ORF">K444DRAFT_642319</name>
</gene>
<dbReference type="OrthoDB" id="3492129at2759"/>
<proteinExistence type="predicted"/>
<feature type="region of interest" description="Disordered" evidence="1">
    <location>
        <begin position="1"/>
        <end position="51"/>
    </location>
</feature>
<reference evidence="2 3" key="1">
    <citation type="submission" date="2016-04" db="EMBL/GenBank/DDBJ databases">
        <title>A degradative enzymes factory behind the ericoid mycorrhizal symbiosis.</title>
        <authorList>
            <consortium name="DOE Joint Genome Institute"/>
            <person name="Martino E."/>
            <person name="Morin E."/>
            <person name="Grelet G."/>
            <person name="Kuo A."/>
            <person name="Kohler A."/>
            <person name="Daghino S."/>
            <person name="Barry K."/>
            <person name="Choi C."/>
            <person name="Cichocki N."/>
            <person name="Clum A."/>
            <person name="Copeland A."/>
            <person name="Hainaut M."/>
            <person name="Haridas S."/>
            <person name="Labutti K."/>
            <person name="Lindquist E."/>
            <person name="Lipzen A."/>
            <person name="Khouja H.-R."/>
            <person name="Murat C."/>
            <person name="Ohm R."/>
            <person name="Olson A."/>
            <person name="Spatafora J."/>
            <person name="Veneault-Fourrey C."/>
            <person name="Henrissat B."/>
            <person name="Grigoriev I."/>
            <person name="Martin F."/>
            <person name="Perotto S."/>
        </authorList>
    </citation>
    <scope>NUCLEOTIDE SEQUENCE [LARGE SCALE GENOMIC DNA]</scope>
    <source>
        <strain evidence="2 3">E</strain>
    </source>
</reference>
<dbReference type="Proteomes" id="UP000235371">
    <property type="component" value="Unassembled WGS sequence"/>
</dbReference>
<name>A0A2J6TDM9_9HELO</name>
<dbReference type="RefSeq" id="XP_024738017.1">
    <property type="nucleotide sequence ID" value="XM_024884724.1"/>
</dbReference>
<evidence type="ECO:0000313" key="2">
    <source>
        <dbReference type="EMBL" id="PMD61113.1"/>
    </source>
</evidence>
<protein>
    <submittedName>
        <fullName evidence="2">Uncharacterized protein</fullName>
    </submittedName>
</protein>
<keyword evidence="3" id="KW-1185">Reference proteome</keyword>
<evidence type="ECO:0000313" key="3">
    <source>
        <dbReference type="Proteomes" id="UP000235371"/>
    </source>
</evidence>
<evidence type="ECO:0000256" key="1">
    <source>
        <dbReference type="SAM" id="MobiDB-lite"/>
    </source>
</evidence>
<sequence>MIAASPPPRRHHTDIPPLETRPDTPVDRTRRKSTPGQGSLPTKPTAPLPSPSIITARAYYLELASPIGPGESATRSRRSLIQGHPLPRRHSILPTTGNLVSQLENFKFTPAGNDLQAVSEGEEAQRKIKTEDDNVCMNEITESKPVRQIRKSSLICGTHQEVLRQVPFQYTHDHLRDWGHAYLGNSETADAFVHAVSLRRPSLEIKDEFQVRSTDVVTIRARIVPKAKERKPFLIQRQFNIDELRSRIAKPQAIRDLEVDNMPSQPRRSSRIRRSSAWQAVAHQKKASGNCRTLITERHAPLGIGTLPIHIEYALHYVPVLAALMLSGHVRKGDTIDLPIPHPESWKETVTYIYTGCETPSAAVRKNISYLAGHGD</sequence>
<dbReference type="GeneID" id="36592801"/>